<keyword evidence="2" id="KW-1185">Reference proteome</keyword>
<evidence type="ECO:0000313" key="1">
    <source>
        <dbReference type="EMBL" id="KXB05694.1"/>
    </source>
</evidence>
<dbReference type="AlphaFoldDB" id="A0A133VH10"/>
<comment type="caution">
    <text evidence="1">The sequence shown here is derived from an EMBL/GenBank/DDBJ whole genome shotgun (WGS) entry which is preliminary data.</text>
</comment>
<dbReference type="Proteomes" id="UP000070311">
    <property type="component" value="Unassembled WGS sequence"/>
</dbReference>
<organism evidence="1 2">
    <name type="scientific">candidate division MSBL1 archaeon SCGC-AAA382A13</name>
    <dbReference type="NCBI Taxonomy" id="1698279"/>
    <lineage>
        <taxon>Archaea</taxon>
        <taxon>Methanobacteriati</taxon>
        <taxon>Methanobacteriota</taxon>
        <taxon>candidate division MSBL1</taxon>
    </lineage>
</organism>
<gene>
    <name evidence="1" type="ORF">AKJ50_00215</name>
</gene>
<evidence type="ECO:0008006" key="3">
    <source>
        <dbReference type="Google" id="ProtNLM"/>
    </source>
</evidence>
<evidence type="ECO:0000313" key="2">
    <source>
        <dbReference type="Proteomes" id="UP000070311"/>
    </source>
</evidence>
<accession>A0A133VH10</accession>
<protein>
    <recommendedName>
        <fullName evidence="3">Class III signal peptide-containing protein</fullName>
    </recommendedName>
</protein>
<name>A0A133VH10_9EURY</name>
<dbReference type="EMBL" id="LHYD01000002">
    <property type="protein sequence ID" value="KXB05694.1"/>
    <property type="molecule type" value="Genomic_DNA"/>
</dbReference>
<proteinExistence type="predicted"/>
<reference evidence="1 2" key="1">
    <citation type="journal article" date="2016" name="Sci. Rep.">
        <title>Metabolic traits of an uncultured archaeal lineage -MSBL1- from brine pools of the Red Sea.</title>
        <authorList>
            <person name="Mwirichia R."/>
            <person name="Alam I."/>
            <person name="Rashid M."/>
            <person name="Vinu M."/>
            <person name="Ba-Alawi W."/>
            <person name="Anthony Kamau A."/>
            <person name="Kamanda Ngugi D."/>
            <person name="Goker M."/>
            <person name="Klenk H.P."/>
            <person name="Bajic V."/>
            <person name="Stingl U."/>
        </authorList>
    </citation>
    <scope>NUCLEOTIDE SEQUENCE [LARGE SCALE GENOMIC DNA]</scope>
    <source>
        <strain evidence="1">SCGC-AAA382A13</strain>
    </source>
</reference>
<sequence length="157" mass="17051">MNRGQFSIEFIAVLSLFLILLTSIAIPMFESSSSDAGKLSGLARGRAAATSLAGGLNNVYGSGVGAKQTIRYSIPSDVTGFTLENLRQDGENSVIVKVWSDEWDDNVITVNTILPCDNLPIDADNLDNAAGEHLVFIEFEPPNGEYSDPWIRIWEGE</sequence>